<dbReference type="Proteomes" id="UP000030106">
    <property type="component" value="Unassembled WGS sequence"/>
</dbReference>
<dbReference type="EMBL" id="ANFO01000930">
    <property type="protein sequence ID" value="KGQ05625.1"/>
    <property type="molecule type" value="Genomic_DNA"/>
</dbReference>
<organism evidence="3 4">
    <name type="scientific">Beauveria bassiana D1-5</name>
    <dbReference type="NCBI Taxonomy" id="1245745"/>
    <lineage>
        <taxon>Eukaryota</taxon>
        <taxon>Fungi</taxon>
        <taxon>Dikarya</taxon>
        <taxon>Ascomycota</taxon>
        <taxon>Pezizomycotina</taxon>
        <taxon>Sordariomycetes</taxon>
        <taxon>Hypocreomycetidae</taxon>
        <taxon>Hypocreales</taxon>
        <taxon>Cordycipitaceae</taxon>
        <taxon>Beauveria</taxon>
    </lineage>
</organism>
<name>A0A0A2VHP6_BEABA</name>
<feature type="signal peptide" evidence="2">
    <location>
        <begin position="1"/>
        <end position="22"/>
    </location>
</feature>
<dbReference type="HOGENOM" id="CLU_046451_0_0_1"/>
<comment type="caution">
    <text evidence="3">The sequence shown here is derived from an EMBL/GenBank/DDBJ whole genome shotgun (WGS) entry which is preliminary data.</text>
</comment>
<keyword evidence="2" id="KW-0732">Signal</keyword>
<feature type="region of interest" description="Disordered" evidence="1">
    <location>
        <begin position="161"/>
        <end position="202"/>
    </location>
</feature>
<evidence type="ECO:0000256" key="2">
    <source>
        <dbReference type="SAM" id="SignalP"/>
    </source>
</evidence>
<dbReference type="AlphaFoldDB" id="A0A0A2VHP6"/>
<feature type="chain" id="PRO_5001995614" evidence="2">
    <location>
        <begin position="23"/>
        <end position="272"/>
    </location>
</feature>
<evidence type="ECO:0000313" key="3">
    <source>
        <dbReference type="EMBL" id="KGQ05625.1"/>
    </source>
</evidence>
<accession>A0A0A2VHP6</accession>
<gene>
    <name evidence="3" type="ORF">BBAD15_g9126</name>
</gene>
<protein>
    <submittedName>
        <fullName evidence="3">Uncharacterized protein</fullName>
    </submittedName>
</protein>
<proteinExistence type="predicted"/>
<evidence type="ECO:0000256" key="1">
    <source>
        <dbReference type="SAM" id="MobiDB-lite"/>
    </source>
</evidence>
<evidence type="ECO:0000313" key="4">
    <source>
        <dbReference type="Proteomes" id="UP000030106"/>
    </source>
</evidence>
<sequence length="272" mass="28557">MSFTIKPRVLCVLSLAVVSVASQWTGSYNASVSTRVVPGPECIIKSFASQPITAVFPCTCTGGNATADCNWTFNKGTYSTVRNADCKCATTRVLAEETDSLKAYTKSQPNAVNGCVCDAAEPGKGEPDADGLVVPAGDCWCPSEGLKANSGLKEAKEGEAILEDPAAPPVDAAADQKPNTESDNNEPVKPSFCTQSNKPKETEEAVLEKPAAPTVDAAAVKKCGTELDNSKLVKTSVCDQLKEYKPTELTKPMQASIPSCTIALLAEICKSN</sequence>
<reference evidence="3 4" key="1">
    <citation type="submission" date="2012-10" db="EMBL/GenBank/DDBJ databases">
        <title>Genome sequencing and analysis of entomopathogenic fungi Beauveria bassiana D1-5.</title>
        <authorList>
            <person name="Li Q."/>
            <person name="Wang L."/>
            <person name="Zhang Z."/>
            <person name="Wang Q."/>
            <person name="Ren J."/>
            <person name="Wang M."/>
            <person name="Xu W."/>
            <person name="Wang J."/>
            <person name="Lu Y."/>
            <person name="Du Q."/>
            <person name="Sun Z."/>
        </authorList>
    </citation>
    <scope>NUCLEOTIDE SEQUENCE [LARGE SCALE GENOMIC DNA]</scope>
    <source>
        <strain evidence="3 4">D1-5</strain>
    </source>
</reference>